<dbReference type="GO" id="GO:0005886">
    <property type="term" value="C:plasma membrane"/>
    <property type="evidence" value="ECO:0007669"/>
    <property type="project" value="TreeGrafter"/>
</dbReference>
<dbReference type="PANTHER" id="PTHR43337">
    <property type="entry name" value="XANTHINE/URACIL PERMEASE C887.17-RELATED"/>
    <property type="match status" value="1"/>
</dbReference>
<name>A0A5R9C1B0_9LACT</name>
<dbReference type="InterPro" id="IPR045018">
    <property type="entry name" value="Azg-like"/>
</dbReference>
<accession>A0A5R9C1B0</accession>
<dbReference type="GO" id="GO:0005345">
    <property type="term" value="F:purine nucleobase transmembrane transporter activity"/>
    <property type="evidence" value="ECO:0007669"/>
    <property type="project" value="TreeGrafter"/>
</dbReference>
<sequence length="427" mass="46170">MSLIKAKGRDNVLNRFELDNFNTTIKQEILAGIVSFFSISYILFVNPSILSQAGVPAEYSIFSTIFIAVIGTFLMGIMANAPVVMAPGMGENAFFAFTLVAGLGLTWQQGLATVIITGILFVLVAFLGVMKLFSESIPKELKQAITIGIGLFLILIGLENTGLLIENTLKLNWIGLTGLFLVIMLKRLNVKGGSLIAILLTTALYWLINFQSMEAISFNLKPIKEYSKMLTAADYSNVLSVEFWLGVFSLLMLLIFETIGMLEALIPDQKRVNKGYKVGAITGLLSGLLGTSPAIPVAESGAGIAEGGKTGLTAITASILFLFSIIFTPFLSYIPSEAVGPVIIVTGATMAIANLKMRLKHFMDWIPVICIIVMIPLTGSIVEGMAYGFIAFPIIKSATGRRKETNPVLWVISVLFLLTLISTFLIA</sequence>
<feature type="transmembrane region" description="Helical" evidence="7">
    <location>
        <begin position="310"/>
        <end position="331"/>
    </location>
</feature>
<feature type="transmembrane region" description="Helical" evidence="7">
    <location>
        <begin position="114"/>
        <end position="133"/>
    </location>
</feature>
<dbReference type="EMBL" id="VBTE01000030">
    <property type="protein sequence ID" value="TLQ06455.1"/>
    <property type="molecule type" value="Genomic_DNA"/>
</dbReference>
<gene>
    <name evidence="8" type="ORF">FEZ48_09645</name>
</gene>
<keyword evidence="4 7" id="KW-0812">Transmembrane</keyword>
<evidence type="ECO:0000256" key="5">
    <source>
        <dbReference type="ARBA" id="ARBA00022989"/>
    </source>
</evidence>
<evidence type="ECO:0000313" key="8">
    <source>
        <dbReference type="EMBL" id="TLQ06455.1"/>
    </source>
</evidence>
<feature type="transmembrane region" description="Helical" evidence="7">
    <location>
        <begin position="171"/>
        <end position="188"/>
    </location>
</feature>
<dbReference type="STRING" id="191770.SAMN04488013_1269"/>
<comment type="caution">
    <text evidence="8">The sequence shown here is derived from an EMBL/GenBank/DDBJ whole genome shotgun (WGS) entry which is preliminary data.</text>
</comment>
<evidence type="ECO:0000256" key="7">
    <source>
        <dbReference type="SAM" id="Phobius"/>
    </source>
</evidence>
<proteinExistence type="inferred from homology"/>
<dbReference type="OrthoDB" id="9808458at2"/>
<dbReference type="InterPro" id="IPR006043">
    <property type="entry name" value="NCS2"/>
</dbReference>
<evidence type="ECO:0000256" key="3">
    <source>
        <dbReference type="ARBA" id="ARBA00022448"/>
    </source>
</evidence>
<feature type="transmembrane region" description="Helical" evidence="7">
    <location>
        <begin position="195"/>
        <end position="212"/>
    </location>
</feature>
<feature type="transmembrane region" description="Helical" evidence="7">
    <location>
        <begin position="92"/>
        <end position="108"/>
    </location>
</feature>
<protein>
    <submittedName>
        <fullName evidence="8">NCS2 family permease</fullName>
    </submittedName>
</protein>
<feature type="transmembrane region" description="Helical" evidence="7">
    <location>
        <begin position="243"/>
        <end position="266"/>
    </location>
</feature>
<keyword evidence="3" id="KW-0813">Transport</keyword>
<dbReference type="PANTHER" id="PTHR43337:SF2">
    <property type="entry name" value="XANTHINE_URACIL PERMEASE"/>
    <property type="match status" value="1"/>
</dbReference>
<keyword evidence="6 7" id="KW-0472">Membrane</keyword>
<feature type="transmembrane region" description="Helical" evidence="7">
    <location>
        <begin position="61"/>
        <end position="80"/>
    </location>
</feature>
<evidence type="ECO:0000256" key="1">
    <source>
        <dbReference type="ARBA" id="ARBA00004141"/>
    </source>
</evidence>
<feature type="transmembrane region" description="Helical" evidence="7">
    <location>
        <begin position="365"/>
        <end position="395"/>
    </location>
</feature>
<evidence type="ECO:0000256" key="2">
    <source>
        <dbReference type="ARBA" id="ARBA00005697"/>
    </source>
</evidence>
<dbReference type="Pfam" id="PF00860">
    <property type="entry name" value="Xan_ur_permease"/>
    <property type="match status" value="1"/>
</dbReference>
<feature type="transmembrane region" description="Helical" evidence="7">
    <location>
        <begin position="407"/>
        <end position="426"/>
    </location>
</feature>
<keyword evidence="5 7" id="KW-1133">Transmembrane helix</keyword>
<feature type="transmembrane region" description="Helical" evidence="7">
    <location>
        <begin position="338"/>
        <end position="359"/>
    </location>
</feature>
<comment type="similarity">
    <text evidence="2">Belongs to the nucleobase:cation symporter-2 (NCS2) (TC 2.A.40) family. Azg-like subfamily.</text>
</comment>
<dbReference type="AlphaFoldDB" id="A0A5R9C1B0"/>
<dbReference type="Proteomes" id="UP000307201">
    <property type="component" value="Unassembled WGS sequence"/>
</dbReference>
<evidence type="ECO:0000313" key="9">
    <source>
        <dbReference type="Proteomes" id="UP000307201"/>
    </source>
</evidence>
<comment type="subcellular location">
    <subcellularLocation>
        <location evidence="1">Membrane</location>
        <topology evidence="1">Multi-pass membrane protein</topology>
    </subcellularLocation>
</comment>
<feature type="transmembrane region" description="Helical" evidence="7">
    <location>
        <begin position="145"/>
        <end position="165"/>
    </location>
</feature>
<reference evidence="8 9" key="1">
    <citation type="submission" date="2019-05" db="EMBL/GenBank/DDBJ databases">
        <title>The metagenome of a microbial culture collection derived from dairy environment covers the genomic content of the human microbiome.</title>
        <authorList>
            <person name="Roder T."/>
            <person name="Wuthrich D."/>
            <person name="Sattari Z."/>
            <person name="Von Ah U."/>
            <person name="Bar C."/>
            <person name="Ronchi F."/>
            <person name="Macpherson A.J."/>
            <person name="Ganal-Vonarburg S.C."/>
            <person name="Bruggmann R."/>
            <person name="Vergeres G."/>
        </authorList>
    </citation>
    <scope>NUCLEOTIDE SEQUENCE [LARGE SCALE GENOMIC DNA]</scope>
    <source>
        <strain evidence="8 9">FAM 24235</strain>
    </source>
</reference>
<evidence type="ECO:0000256" key="6">
    <source>
        <dbReference type="ARBA" id="ARBA00023136"/>
    </source>
</evidence>
<evidence type="ECO:0000256" key="4">
    <source>
        <dbReference type="ARBA" id="ARBA00022692"/>
    </source>
</evidence>
<feature type="transmembrane region" description="Helical" evidence="7">
    <location>
        <begin position="29"/>
        <end position="49"/>
    </location>
</feature>
<organism evidence="8 9">
    <name type="scientific">Marinilactibacillus psychrotolerans</name>
    <dbReference type="NCBI Taxonomy" id="191770"/>
    <lineage>
        <taxon>Bacteria</taxon>
        <taxon>Bacillati</taxon>
        <taxon>Bacillota</taxon>
        <taxon>Bacilli</taxon>
        <taxon>Lactobacillales</taxon>
        <taxon>Carnobacteriaceae</taxon>
        <taxon>Marinilactibacillus</taxon>
    </lineage>
</organism>
<feature type="transmembrane region" description="Helical" evidence="7">
    <location>
        <begin position="278"/>
        <end position="298"/>
    </location>
</feature>